<name>A0A1C6V543_9ACTN</name>
<dbReference type="EMBL" id="FMHZ01000002">
    <property type="protein sequence ID" value="SCL61405.1"/>
    <property type="molecule type" value="Genomic_DNA"/>
</dbReference>
<keyword evidence="2" id="KW-1185">Reference proteome</keyword>
<sequence length="241" mass="26968">MGLDLYVGPLTRYHLGDWLTITQQIGAQEGYDVRVVRAHEEEDGETDPDMVHGAVREWQQWLGEALGGPVDWPDGPSQPYWTDKPDWDGFGAVLLLAAYDERPDLCPSPWDRKGPWDRKDSPREFADAPAYQAASAQPERFLSLLSGVEWWLPLAADPLVFEASRPTGEPVRMASVERLVAELRLLDERAGVLAGHDPAELRRGLFTDDPSLADVARFGFAVLLDLAETALQHRQPLLLDY</sequence>
<dbReference type="Proteomes" id="UP000199001">
    <property type="component" value="Unassembled WGS sequence"/>
</dbReference>
<proteinExistence type="predicted"/>
<dbReference type="AlphaFoldDB" id="A0A1C6V543"/>
<gene>
    <name evidence="1" type="ORF">GA0070606_3432</name>
</gene>
<accession>A0A1C6V543</accession>
<evidence type="ECO:0000313" key="1">
    <source>
        <dbReference type="EMBL" id="SCL61405.1"/>
    </source>
</evidence>
<reference evidence="2" key="1">
    <citation type="submission" date="2016-06" db="EMBL/GenBank/DDBJ databases">
        <authorList>
            <person name="Varghese N."/>
            <person name="Submissions Spin"/>
        </authorList>
    </citation>
    <scope>NUCLEOTIDE SEQUENCE [LARGE SCALE GENOMIC DNA]</scope>
    <source>
        <strain evidence="2">DSM 43903</strain>
    </source>
</reference>
<dbReference type="RefSeq" id="WP_091100989.1">
    <property type="nucleotide sequence ID" value="NZ_FMHZ01000002.1"/>
</dbReference>
<protein>
    <submittedName>
        <fullName evidence="1">Uncharacterized protein</fullName>
    </submittedName>
</protein>
<evidence type="ECO:0000313" key="2">
    <source>
        <dbReference type="Proteomes" id="UP000199001"/>
    </source>
</evidence>
<dbReference type="OrthoDB" id="1841591at2"/>
<organism evidence="1 2">
    <name type="scientific">Micromonospora citrea</name>
    <dbReference type="NCBI Taxonomy" id="47855"/>
    <lineage>
        <taxon>Bacteria</taxon>
        <taxon>Bacillati</taxon>
        <taxon>Actinomycetota</taxon>
        <taxon>Actinomycetes</taxon>
        <taxon>Micromonosporales</taxon>
        <taxon>Micromonosporaceae</taxon>
        <taxon>Micromonospora</taxon>
    </lineage>
</organism>